<name>A0ABW2EGE6_9BACI</name>
<dbReference type="Pfam" id="PF00753">
    <property type="entry name" value="Lactamase_B"/>
    <property type="match status" value="1"/>
</dbReference>
<evidence type="ECO:0000313" key="3">
    <source>
        <dbReference type="Proteomes" id="UP001596410"/>
    </source>
</evidence>
<dbReference type="InterPro" id="IPR001279">
    <property type="entry name" value="Metallo-B-lactamas"/>
</dbReference>
<dbReference type="SMART" id="SM00849">
    <property type="entry name" value="Lactamase_B"/>
    <property type="match status" value="1"/>
</dbReference>
<organism evidence="2 3">
    <name type="scientific">Halobacillus seohaensis</name>
    <dbReference type="NCBI Taxonomy" id="447421"/>
    <lineage>
        <taxon>Bacteria</taxon>
        <taxon>Bacillati</taxon>
        <taxon>Bacillota</taxon>
        <taxon>Bacilli</taxon>
        <taxon>Bacillales</taxon>
        <taxon>Bacillaceae</taxon>
        <taxon>Halobacillus</taxon>
    </lineage>
</organism>
<reference evidence="3" key="1">
    <citation type="journal article" date="2019" name="Int. J. Syst. Evol. Microbiol.">
        <title>The Global Catalogue of Microorganisms (GCM) 10K type strain sequencing project: providing services to taxonomists for standard genome sequencing and annotation.</title>
        <authorList>
            <consortium name="The Broad Institute Genomics Platform"/>
            <consortium name="The Broad Institute Genome Sequencing Center for Infectious Disease"/>
            <person name="Wu L."/>
            <person name="Ma J."/>
        </authorList>
    </citation>
    <scope>NUCLEOTIDE SEQUENCE [LARGE SCALE GENOMIC DNA]</scope>
    <source>
        <strain evidence="3">CGMCC 4.1621</strain>
    </source>
</reference>
<dbReference type="PANTHER" id="PTHR42951:SF21">
    <property type="entry name" value="METALLO-HYDROLASE YQJP-RELATED"/>
    <property type="match status" value="1"/>
</dbReference>
<proteinExistence type="predicted"/>
<dbReference type="CDD" id="cd07721">
    <property type="entry name" value="yflN-like_MBL-fold"/>
    <property type="match status" value="1"/>
</dbReference>
<dbReference type="PANTHER" id="PTHR42951">
    <property type="entry name" value="METALLO-BETA-LACTAMASE DOMAIN-CONTAINING"/>
    <property type="match status" value="1"/>
</dbReference>
<dbReference type="SUPFAM" id="SSF56281">
    <property type="entry name" value="Metallo-hydrolase/oxidoreductase"/>
    <property type="match status" value="1"/>
</dbReference>
<dbReference type="Gene3D" id="3.60.15.10">
    <property type="entry name" value="Ribonuclease Z/Hydroxyacylglutathione hydrolase-like"/>
    <property type="match status" value="1"/>
</dbReference>
<sequence length="320" mass="37282">MKTLRDTVYQITIPTPYAVGDVHVYLLEGDILTLIDAGVKTEQAWVTLQEELKRLNYKPEDIQQIVLTHHHPDHMGLMEKFPNATVAGHPKLKPWLERDEAFFEAYEIFFREMYLESGVPEKYFYMLKELRKPLKWISDGKLEVELVEGDMIPGHEEWLVLETPGHAQSHLSFYREADGAFIGGDLLLFHISSNPLLEPPHAPGEPRPRPLLQYRESMEKLLDYKINTVFPGHGEIFFEVEDLIVRRLRKQEERADKVKAMFQTGSLTTYQVCTQLFPKHIESQFGLTMSETVGQLDYLEYTGQIQSFYQGEQKIYYVNR</sequence>
<dbReference type="InterPro" id="IPR050855">
    <property type="entry name" value="NDM-1-like"/>
</dbReference>
<dbReference type="InterPro" id="IPR036866">
    <property type="entry name" value="RibonucZ/Hydroxyglut_hydro"/>
</dbReference>
<comment type="caution">
    <text evidence="2">The sequence shown here is derived from an EMBL/GenBank/DDBJ whole genome shotgun (WGS) entry which is preliminary data.</text>
</comment>
<dbReference type="EMBL" id="JBHSZV010000004">
    <property type="protein sequence ID" value="MFC7060533.1"/>
    <property type="molecule type" value="Genomic_DNA"/>
</dbReference>
<dbReference type="Proteomes" id="UP001596410">
    <property type="component" value="Unassembled WGS sequence"/>
</dbReference>
<dbReference type="RefSeq" id="WP_204706563.1">
    <property type="nucleotide sequence ID" value="NZ_JBHSZV010000004.1"/>
</dbReference>
<evidence type="ECO:0000313" key="2">
    <source>
        <dbReference type="EMBL" id="MFC7060533.1"/>
    </source>
</evidence>
<gene>
    <name evidence="2" type="ORF">ACFQIC_01430</name>
</gene>
<accession>A0ABW2EGE6</accession>
<keyword evidence="3" id="KW-1185">Reference proteome</keyword>
<evidence type="ECO:0000259" key="1">
    <source>
        <dbReference type="SMART" id="SM00849"/>
    </source>
</evidence>
<protein>
    <submittedName>
        <fullName evidence="2">MBL fold metallo-hydrolase</fullName>
    </submittedName>
</protein>
<feature type="domain" description="Metallo-beta-lactamase" evidence="1">
    <location>
        <begin position="21"/>
        <end position="233"/>
    </location>
</feature>